<dbReference type="VEuPathDB" id="CryptoDB:Vbra_5246"/>
<dbReference type="EMBL" id="CDMY01000268">
    <property type="protein sequence ID" value="CEL98358.1"/>
    <property type="molecule type" value="Genomic_DNA"/>
</dbReference>
<dbReference type="Proteomes" id="UP000041254">
    <property type="component" value="Unassembled WGS sequence"/>
</dbReference>
<evidence type="ECO:0000256" key="1">
    <source>
        <dbReference type="SAM" id="MobiDB-lite"/>
    </source>
</evidence>
<evidence type="ECO:0000313" key="3">
    <source>
        <dbReference type="Proteomes" id="UP000041254"/>
    </source>
</evidence>
<dbReference type="AlphaFoldDB" id="A0A0G4ELQ2"/>
<feature type="region of interest" description="Disordered" evidence="1">
    <location>
        <begin position="105"/>
        <end position="138"/>
    </location>
</feature>
<dbReference type="PhylomeDB" id="A0A0G4ELQ2"/>
<proteinExistence type="predicted"/>
<dbReference type="OrthoDB" id="7388703at2759"/>
<reference evidence="2 3" key="1">
    <citation type="submission" date="2014-11" db="EMBL/GenBank/DDBJ databases">
        <authorList>
            <person name="Zhu J."/>
            <person name="Qi W."/>
            <person name="Song R."/>
        </authorList>
    </citation>
    <scope>NUCLEOTIDE SEQUENCE [LARGE SCALE GENOMIC DNA]</scope>
</reference>
<gene>
    <name evidence="2" type="ORF">Vbra_5246</name>
</gene>
<organism evidence="2 3">
    <name type="scientific">Vitrella brassicaformis (strain CCMP3155)</name>
    <dbReference type="NCBI Taxonomy" id="1169540"/>
    <lineage>
        <taxon>Eukaryota</taxon>
        <taxon>Sar</taxon>
        <taxon>Alveolata</taxon>
        <taxon>Colpodellida</taxon>
        <taxon>Vitrellaceae</taxon>
        <taxon>Vitrella</taxon>
    </lineage>
</organism>
<accession>A0A0G4ELQ2</accession>
<sequence length="155" mass="18006">MPSLMRWRRSPSSRPSERAGVFVRTLIQRDPDVKRKRDVKRMLWRRLEMWQKGQVEELVCEAKRLDQQFSTAQPQLDDASVYRIFNKLMLEGKIRAAVRFVTERGGGGSSTHLLRPRSAPRGSRCSMSFARSTHHSSSRMRKPSFRVTTFLPSLT</sequence>
<dbReference type="InParanoid" id="A0A0G4ELQ2"/>
<protein>
    <submittedName>
        <fullName evidence="2">Uncharacterized protein</fullName>
    </submittedName>
</protein>
<keyword evidence="3" id="KW-1185">Reference proteome</keyword>
<name>A0A0G4ELQ2_VITBC</name>
<evidence type="ECO:0000313" key="2">
    <source>
        <dbReference type="EMBL" id="CEL98358.1"/>
    </source>
</evidence>